<proteinExistence type="predicted"/>
<dbReference type="EMBL" id="JBHUIY010000002">
    <property type="protein sequence ID" value="MFD2232412.1"/>
    <property type="molecule type" value="Genomic_DNA"/>
</dbReference>
<dbReference type="RefSeq" id="WP_377313694.1">
    <property type="nucleotide sequence ID" value="NZ_JBHUIY010000002.1"/>
</dbReference>
<reference evidence="3" key="1">
    <citation type="journal article" date="2019" name="Int. J. Syst. Evol. Microbiol.">
        <title>The Global Catalogue of Microorganisms (GCM) 10K type strain sequencing project: providing services to taxonomists for standard genome sequencing and annotation.</title>
        <authorList>
            <consortium name="The Broad Institute Genomics Platform"/>
            <consortium name="The Broad Institute Genome Sequencing Center for Infectious Disease"/>
            <person name="Wu L."/>
            <person name="Ma J."/>
        </authorList>
    </citation>
    <scope>NUCLEOTIDE SEQUENCE [LARGE SCALE GENOMIC DNA]</scope>
    <source>
        <strain evidence="3">KCTC 15012</strain>
    </source>
</reference>
<feature type="region of interest" description="Disordered" evidence="1">
    <location>
        <begin position="18"/>
        <end position="44"/>
    </location>
</feature>
<feature type="compositionally biased region" description="Low complexity" evidence="1">
    <location>
        <begin position="18"/>
        <end position="30"/>
    </location>
</feature>
<feature type="compositionally biased region" description="Pro residues" evidence="1">
    <location>
        <begin position="90"/>
        <end position="119"/>
    </location>
</feature>
<dbReference type="Proteomes" id="UP001597296">
    <property type="component" value="Unassembled WGS sequence"/>
</dbReference>
<comment type="caution">
    <text evidence="2">The sequence shown here is derived from an EMBL/GenBank/DDBJ whole genome shotgun (WGS) entry which is preliminary data.</text>
</comment>
<evidence type="ECO:0000313" key="3">
    <source>
        <dbReference type="Proteomes" id="UP001597296"/>
    </source>
</evidence>
<sequence>MAPMFAWIARLFGAAPAARAPAPARRAAPAASPPPRPAAAVTAAAERARLLREAGEIHRAKRKILDALSDEDRAKLVSMAILAFLDQKDQPPPQPPPRPLPPHSAGPAPASPPPRPRRK</sequence>
<evidence type="ECO:0000313" key="2">
    <source>
        <dbReference type="EMBL" id="MFD2232412.1"/>
    </source>
</evidence>
<feature type="region of interest" description="Disordered" evidence="1">
    <location>
        <begin position="85"/>
        <end position="119"/>
    </location>
</feature>
<keyword evidence="3" id="KW-1185">Reference proteome</keyword>
<name>A0ABW5C8Y9_9PROT</name>
<evidence type="ECO:0000256" key="1">
    <source>
        <dbReference type="SAM" id="MobiDB-lite"/>
    </source>
</evidence>
<accession>A0ABW5C8Y9</accession>
<gene>
    <name evidence="2" type="ORF">ACFSNB_01190</name>
</gene>
<organism evidence="2 3">
    <name type="scientific">Phaeospirillum tilakii</name>
    <dbReference type="NCBI Taxonomy" id="741673"/>
    <lineage>
        <taxon>Bacteria</taxon>
        <taxon>Pseudomonadati</taxon>
        <taxon>Pseudomonadota</taxon>
        <taxon>Alphaproteobacteria</taxon>
        <taxon>Rhodospirillales</taxon>
        <taxon>Rhodospirillaceae</taxon>
        <taxon>Phaeospirillum</taxon>
    </lineage>
</organism>
<protein>
    <submittedName>
        <fullName evidence="2">Uncharacterized protein</fullName>
    </submittedName>
</protein>